<dbReference type="PANTHER" id="PTHR45989:SF1">
    <property type="entry name" value="TRANSLATION INITIATION FACTOR EIF-2B SUBUNIT GAMMA"/>
    <property type="match status" value="1"/>
</dbReference>
<evidence type="ECO:0000256" key="7">
    <source>
        <dbReference type="ARBA" id="ARBA00044229"/>
    </source>
</evidence>
<dbReference type="InterPro" id="IPR029044">
    <property type="entry name" value="Nucleotide-diphossugar_trans"/>
</dbReference>
<dbReference type="InterPro" id="IPR051960">
    <property type="entry name" value="eIF2B_gamma"/>
</dbReference>
<dbReference type="SUPFAM" id="SSF53448">
    <property type="entry name" value="Nucleotide-diphospho-sugar transferases"/>
    <property type="match status" value="1"/>
</dbReference>
<keyword evidence="4 12" id="KW-0396">Initiation factor</keyword>
<keyword evidence="13" id="KW-1185">Reference proteome</keyword>
<dbReference type="InParanoid" id="G4TN69"/>
<reference evidence="12 13" key="1">
    <citation type="journal article" date="2011" name="PLoS Pathog.">
        <title>Endophytic Life Strategies Decoded by Genome and Transcriptome Analyses of the Mutualistic Root Symbiont Piriformospora indica.</title>
        <authorList>
            <person name="Zuccaro A."/>
            <person name="Lahrmann U."/>
            <person name="Guldener U."/>
            <person name="Langen G."/>
            <person name="Pfiffi S."/>
            <person name="Biedenkopf D."/>
            <person name="Wong P."/>
            <person name="Samans B."/>
            <person name="Grimm C."/>
            <person name="Basiewicz M."/>
            <person name="Murat C."/>
            <person name="Martin F."/>
            <person name="Kogel K.H."/>
        </authorList>
    </citation>
    <scope>NUCLEOTIDE SEQUENCE [LARGE SCALE GENOMIC DNA]</scope>
    <source>
        <strain evidence="12 13">DSM 11827</strain>
    </source>
</reference>
<keyword evidence="5" id="KW-0648">Protein biosynthesis</keyword>
<comment type="caution">
    <text evidence="12">The sequence shown here is derived from an EMBL/GenBank/DDBJ whole genome shotgun (WGS) entry which is preliminary data.</text>
</comment>
<feature type="region of interest" description="Disordered" evidence="9">
    <location>
        <begin position="307"/>
        <end position="338"/>
    </location>
</feature>
<evidence type="ECO:0000256" key="3">
    <source>
        <dbReference type="ARBA" id="ARBA00022490"/>
    </source>
</evidence>
<evidence type="ECO:0000256" key="5">
    <source>
        <dbReference type="ARBA" id="ARBA00022917"/>
    </source>
</evidence>
<proteinExistence type="inferred from homology"/>
<evidence type="ECO:0000256" key="9">
    <source>
        <dbReference type="SAM" id="MobiDB-lite"/>
    </source>
</evidence>
<dbReference type="FunCoup" id="G4TN69">
    <property type="interactions" value="344"/>
</dbReference>
<name>G4TN69_SERID</name>
<feature type="domain" description="Mannose-1-phosphate guanyltransferase C-terminal" evidence="11">
    <location>
        <begin position="402"/>
        <end position="469"/>
    </location>
</feature>
<dbReference type="GO" id="GO:0016779">
    <property type="term" value="F:nucleotidyltransferase activity"/>
    <property type="evidence" value="ECO:0007669"/>
    <property type="project" value="UniProtKB-ARBA"/>
</dbReference>
<dbReference type="OMA" id="NCVINPK"/>
<gene>
    <name evidence="12" type="ORF">PIIN_06692</name>
</gene>
<dbReference type="Gene3D" id="3.90.550.10">
    <property type="entry name" value="Spore Coat Polysaccharide Biosynthesis Protein SpsA, Chain A"/>
    <property type="match status" value="1"/>
</dbReference>
<dbReference type="HOGENOM" id="CLU_016743_3_0_1"/>
<dbReference type="GO" id="GO:0002183">
    <property type="term" value="P:cytoplasmic translational initiation"/>
    <property type="evidence" value="ECO:0007669"/>
    <property type="project" value="TreeGrafter"/>
</dbReference>
<evidence type="ECO:0000256" key="2">
    <source>
        <dbReference type="ARBA" id="ARBA00007878"/>
    </source>
</evidence>
<feature type="region of interest" description="Disordered" evidence="9">
    <location>
        <begin position="467"/>
        <end position="501"/>
    </location>
</feature>
<evidence type="ECO:0000259" key="10">
    <source>
        <dbReference type="Pfam" id="PF12804"/>
    </source>
</evidence>
<dbReference type="Gene3D" id="2.160.10.10">
    <property type="entry name" value="Hexapeptide repeat proteins"/>
    <property type="match status" value="1"/>
</dbReference>
<evidence type="ECO:0000313" key="12">
    <source>
        <dbReference type="EMBL" id="CCA72754.1"/>
    </source>
</evidence>
<comment type="similarity">
    <text evidence="2">Belongs to the eIF-2B gamma/epsilon subunits family.</text>
</comment>
<dbReference type="AlphaFoldDB" id="G4TN69"/>
<dbReference type="eggNOG" id="KOG1462">
    <property type="taxonomic scope" value="Eukaryota"/>
</dbReference>
<dbReference type="Pfam" id="PF25087">
    <property type="entry name" value="GMPPB_C"/>
    <property type="match status" value="1"/>
</dbReference>
<dbReference type="GO" id="GO:0003743">
    <property type="term" value="F:translation initiation factor activity"/>
    <property type="evidence" value="ECO:0007669"/>
    <property type="project" value="UniProtKB-KW"/>
</dbReference>
<accession>G4TN69</accession>
<protein>
    <recommendedName>
        <fullName evidence="6">Translation initiation factor eIF2B subunit gamma</fullName>
    </recommendedName>
    <alternativeName>
        <fullName evidence="7">eIF2B GDP-GTP exchange factor subunit gamma</fullName>
    </alternativeName>
</protein>
<comment type="subcellular location">
    <subcellularLocation>
        <location evidence="1">Cytoplasm</location>
        <location evidence="1">Cytosol</location>
    </subcellularLocation>
</comment>
<comment type="subunit">
    <text evidence="8">Component of the translation initiation factor 2B (eIF2B) complex which is a heterodecamer of two sets of five different subunits: alpha, beta, gamma, delta and epsilon. Subunits alpha, beta and delta comprise a regulatory subcomplex and subunits epsilon and gamma comprise a catalytic subcomplex. Within the complex, the hexameric regulatory complex resides at the center, with the two heterodimeric catalytic subcomplexes bound on opposite sides.</text>
</comment>
<feature type="compositionally biased region" description="Acidic residues" evidence="9">
    <location>
        <begin position="320"/>
        <end position="338"/>
    </location>
</feature>
<evidence type="ECO:0000256" key="8">
    <source>
        <dbReference type="ARBA" id="ARBA00046432"/>
    </source>
</evidence>
<dbReference type="Proteomes" id="UP000007148">
    <property type="component" value="Unassembled WGS sequence"/>
</dbReference>
<keyword evidence="3" id="KW-0963">Cytoplasm</keyword>
<evidence type="ECO:0000256" key="4">
    <source>
        <dbReference type="ARBA" id="ARBA00022540"/>
    </source>
</evidence>
<dbReference type="PANTHER" id="PTHR45989">
    <property type="entry name" value="TRANSLATION INITIATION FACTOR EIF-2B SUBUNIT GAMMA"/>
    <property type="match status" value="1"/>
</dbReference>
<feature type="compositionally biased region" description="Basic and acidic residues" evidence="9">
    <location>
        <begin position="479"/>
        <end position="493"/>
    </location>
</feature>
<feature type="domain" description="MobA-like NTP transferase" evidence="10">
    <location>
        <begin position="40"/>
        <end position="155"/>
    </location>
</feature>
<dbReference type="EMBL" id="CAFZ01000181">
    <property type="protein sequence ID" value="CCA72754.1"/>
    <property type="molecule type" value="Genomic_DNA"/>
</dbReference>
<dbReference type="InterPro" id="IPR056729">
    <property type="entry name" value="GMPPB_C"/>
</dbReference>
<dbReference type="OrthoDB" id="1733332at2759"/>
<sequence length="501" mass="55177">MDILSQQSRSRAKPEFQAIILSGFGSQLGPLIEPHGDEPTPKALLPVKNKPLLSYGLSWLEEADVKDALIVCPPSHVRALTDHFQATSPVLNVKIHAYDPDSDGTSSTVSILKKLTPRIQSDFIVLSCDFVPSPELHLSSLLNLWRVDSSEAIMASLFYEASEEAQKRKDKPLPNTIYKESSILGVAYDKGSEVQIPMHLLTKFGRCRVTSQLADSHVYVFKRSVLELLPLVPEFKSIKKDLVPFLCSLQYSRTRRNKFSHILTPPQKVTTAENVQDKGEISVFTALQYSTTQELDFRTMSATIPARARTPTNAQKNAWDDEGSSTEEASEGDIDEDEPTFVPSLRCAFLVHKRSKDGVTCGRANNLSAYRELNQGLLKHSSLEPKGVRDGVDPKAQISPNSAWEVSSRIGEGSIVASSAIGQHCVIGKQVRIVNSVIMNHVELGDGVRIENCILSSYTKVGEKTELKDCESTPGAEIPGEKSYKSTRLDGKSFKTMSSST</sequence>
<evidence type="ECO:0000256" key="6">
    <source>
        <dbReference type="ARBA" id="ARBA00044196"/>
    </source>
</evidence>
<dbReference type="GO" id="GO:0005829">
    <property type="term" value="C:cytosol"/>
    <property type="evidence" value="ECO:0007669"/>
    <property type="project" value="UniProtKB-SubCell"/>
</dbReference>
<organism evidence="12 13">
    <name type="scientific">Serendipita indica (strain DSM 11827)</name>
    <name type="common">Root endophyte fungus</name>
    <name type="synonym">Piriformospora indica</name>
    <dbReference type="NCBI Taxonomy" id="1109443"/>
    <lineage>
        <taxon>Eukaryota</taxon>
        <taxon>Fungi</taxon>
        <taxon>Dikarya</taxon>
        <taxon>Basidiomycota</taxon>
        <taxon>Agaricomycotina</taxon>
        <taxon>Agaricomycetes</taxon>
        <taxon>Sebacinales</taxon>
        <taxon>Serendipitaceae</taxon>
        <taxon>Serendipita</taxon>
    </lineage>
</organism>
<dbReference type="InterPro" id="IPR025877">
    <property type="entry name" value="MobA-like_NTP_Trfase"/>
</dbReference>
<dbReference type="GO" id="GO:0005085">
    <property type="term" value="F:guanyl-nucleotide exchange factor activity"/>
    <property type="evidence" value="ECO:0007669"/>
    <property type="project" value="TreeGrafter"/>
</dbReference>
<evidence type="ECO:0000256" key="1">
    <source>
        <dbReference type="ARBA" id="ARBA00004514"/>
    </source>
</evidence>
<evidence type="ECO:0000259" key="11">
    <source>
        <dbReference type="Pfam" id="PF25087"/>
    </source>
</evidence>
<evidence type="ECO:0000313" key="13">
    <source>
        <dbReference type="Proteomes" id="UP000007148"/>
    </source>
</evidence>
<dbReference type="GO" id="GO:0005851">
    <property type="term" value="C:eukaryotic translation initiation factor 2B complex"/>
    <property type="evidence" value="ECO:0007669"/>
    <property type="project" value="TreeGrafter"/>
</dbReference>
<dbReference type="Pfam" id="PF12804">
    <property type="entry name" value="NTP_transf_3"/>
    <property type="match status" value="1"/>
</dbReference>
<dbReference type="STRING" id="1109443.G4TN69"/>